<evidence type="ECO:0000256" key="2">
    <source>
        <dbReference type="SAM" id="Phobius"/>
    </source>
</evidence>
<dbReference type="Pfam" id="PF25954">
    <property type="entry name" value="Beta-barrel_RND_2"/>
    <property type="match status" value="1"/>
</dbReference>
<dbReference type="SUPFAM" id="SSF111369">
    <property type="entry name" value="HlyD-like secretion proteins"/>
    <property type="match status" value="1"/>
</dbReference>
<dbReference type="PANTHER" id="PTHR30469:SF29">
    <property type="entry name" value="BLR2860 PROTEIN"/>
    <property type="match status" value="1"/>
</dbReference>
<name>A0A2K8QKH1_9GAMM</name>
<evidence type="ECO:0000313" key="6">
    <source>
        <dbReference type="EMBL" id="ATZ94009.1"/>
    </source>
</evidence>
<dbReference type="InterPro" id="IPR058637">
    <property type="entry name" value="YknX-like_C"/>
</dbReference>
<evidence type="ECO:0000259" key="5">
    <source>
        <dbReference type="Pfam" id="PF25989"/>
    </source>
</evidence>
<organism evidence="6 7">
    <name type="scientific">Dickeya fangzhongdai</name>
    <dbReference type="NCBI Taxonomy" id="1778540"/>
    <lineage>
        <taxon>Bacteria</taxon>
        <taxon>Pseudomonadati</taxon>
        <taxon>Pseudomonadota</taxon>
        <taxon>Gammaproteobacteria</taxon>
        <taxon>Enterobacterales</taxon>
        <taxon>Pectobacteriaceae</taxon>
        <taxon>Dickeya</taxon>
    </lineage>
</organism>
<dbReference type="Gene3D" id="1.10.287.470">
    <property type="entry name" value="Helix hairpin bin"/>
    <property type="match status" value="1"/>
</dbReference>
<dbReference type="NCBIfam" id="TIGR01730">
    <property type="entry name" value="RND_mfp"/>
    <property type="match status" value="1"/>
</dbReference>
<dbReference type="Gene3D" id="2.40.30.170">
    <property type="match status" value="1"/>
</dbReference>
<feature type="transmembrane region" description="Helical" evidence="2">
    <location>
        <begin position="21"/>
        <end position="39"/>
    </location>
</feature>
<keyword evidence="2" id="KW-1133">Transmembrane helix</keyword>
<dbReference type="Proteomes" id="UP000231901">
    <property type="component" value="Chromosome"/>
</dbReference>
<dbReference type="EMBL" id="CP025003">
    <property type="protein sequence ID" value="ATZ94009.1"/>
    <property type="molecule type" value="Genomic_DNA"/>
</dbReference>
<dbReference type="InterPro" id="IPR058792">
    <property type="entry name" value="Beta-barrel_RND_2"/>
</dbReference>
<dbReference type="InterPro" id="IPR006143">
    <property type="entry name" value="RND_pump_MFP"/>
</dbReference>
<dbReference type="PANTHER" id="PTHR30469">
    <property type="entry name" value="MULTIDRUG RESISTANCE PROTEIN MDTA"/>
    <property type="match status" value="1"/>
</dbReference>
<dbReference type="GeneID" id="66564385"/>
<evidence type="ECO:0000259" key="4">
    <source>
        <dbReference type="Pfam" id="PF25954"/>
    </source>
</evidence>
<feature type="domain" description="YknX-like C-terminal permuted SH3-like" evidence="5">
    <location>
        <begin position="295"/>
        <end position="368"/>
    </location>
</feature>
<dbReference type="GO" id="GO:1990281">
    <property type="term" value="C:efflux pump complex"/>
    <property type="evidence" value="ECO:0007669"/>
    <property type="project" value="TreeGrafter"/>
</dbReference>
<comment type="similarity">
    <text evidence="1">Belongs to the membrane fusion protein (MFP) (TC 8.A.1) family.</text>
</comment>
<keyword evidence="2" id="KW-0812">Transmembrane</keyword>
<gene>
    <name evidence="6" type="ORF">CVE23_08565</name>
</gene>
<dbReference type="GO" id="GO:0015562">
    <property type="term" value="F:efflux transmembrane transporter activity"/>
    <property type="evidence" value="ECO:0007669"/>
    <property type="project" value="TreeGrafter"/>
</dbReference>
<proteinExistence type="inferred from homology"/>
<dbReference type="Pfam" id="PF25989">
    <property type="entry name" value="YknX_C"/>
    <property type="match status" value="1"/>
</dbReference>
<keyword evidence="7" id="KW-1185">Reference proteome</keyword>
<dbReference type="InterPro" id="IPR058625">
    <property type="entry name" value="MdtA-like_BSH"/>
</dbReference>
<protein>
    <submittedName>
        <fullName evidence="6">Efflux transporter periplasmic adaptor subunit</fullName>
    </submittedName>
</protein>
<keyword evidence="2" id="KW-0472">Membrane</keyword>
<dbReference type="AlphaFoldDB" id="A0A2K8QKH1"/>
<dbReference type="Gene3D" id="2.40.420.20">
    <property type="match status" value="1"/>
</dbReference>
<reference evidence="7" key="1">
    <citation type="journal article" date="2018" name="Genome Announc.">
        <title>Complete genome sequence of a Dickeya fangzhongdai type strain causing bleeding canker of pear tree trunks.</title>
        <authorList>
            <person name="Zhao Y."/>
            <person name="Tian Y."/>
            <person name="Li X."/>
            <person name="Hu B."/>
        </authorList>
    </citation>
    <scope>NUCLEOTIDE SEQUENCE [LARGE SCALE GENOMIC DNA]</scope>
    <source>
        <strain evidence="7">DSM 101947</strain>
    </source>
</reference>
<feature type="domain" description="CusB-like beta-barrel" evidence="4">
    <location>
        <begin position="215"/>
        <end position="286"/>
    </location>
</feature>
<dbReference type="Pfam" id="PF25917">
    <property type="entry name" value="BSH_RND"/>
    <property type="match status" value="1"/>
</dbReference>
<dbReference type="RefSeq" id="WP_100849318.1">
    <property type="nucleotide sequence ID" value="NZ_BMJF01000001.1"/>
</dbReference>
<sequence length="384" mass="40946">MNHHSQHAPFAHTDRHRSWKIVIVTVVVLAVIVSLLWFWRVSRNIAWGYAPGAPVNVVALKLQAAPVPDRFDALGNLRAVNQVTLASETAGRVTAIGFDSGMTVKAGAPLVQLDDAPERADLVAANAAAVFAQQQYQRAGKLAETGAISTEVLQQRQSERDRTAAQVMQLEARIRQKAIRAPFSGQLGLRQVDAGQYLNAGDTVATLTALDALYVDFTVPQQMLSRIRPGQDVDVISDMPDVPASVAKVTAIEPQVGTDTRNATVRARLNNDAQQLRPGMYVTATVILPDTPDGLLVPATAIMTSSSGDAVIAVRGESPEKGGKAEFVPVATGRRLGDRVMITRGLKDGDVVVTEGQLRIQPGADVNVVQKPAAAVARPDAGKE</sequence>
<dbReference type="KEGG" id="dfn:CVE23_08565"/>
<dbReference type="FunFam" id="2.40.30.170:FF:000010">
    <property type="entry name" value="Efflux RND transporter periplasmic adaptor subunit"/>
    <property type="match status" value="1"/>
</dbReference>
<dbReference type="Gene3D" id="2.40.50.100">
    <property type="match status" value="1"/>
</dbReference>
<evidence type="ECO:0000256" key="1">
    <source>
        <dbReference type="ARBA" id="ARBA00009477"/>
    </source>
</evidence>
<accession>A0A2K8QKH1</accession>
<evidence type="ECO:0000313" key="7">
    <source>
        <dbReference type="Proteomes" id="UP000231901"/>
    </source>
</evidence>
<evidence type="ECO:0000259" key="3">
    <source>
        <dbReference type="Pfam" id="PF25917"/>
    </source>
</evidence>
<feature type="domain" description="Multidrug resistance protein MdtA-like barrel-sandwich hybrid" evidence="3">
    <location>
        <begin position="81"/>
        <end position="208"/>
    </location>
</feature>